<accession>A0ABT2WAG0</accession>
<evidence type="ECO:0000313" key="2">
    <source>
        <dbReference type="Proteomes" id="UP001208649"/>
    </source>
</evidence>
<comment type="caution">
    <text evidence="1">The sequence shown here is derived from an EMBL/GenBank/DDBJ whole genome shotgun (WGS) entry which is preliminary data.</text>
</comment>
<keyword evidence="2" id="KW-1185">Reference proteome</keyword>
<gene>
    <name evidence="1" type="ORF">NZ698_18525</name>
</gene>
<name>A0ABT2WAG0_9FLAO</name>
<sequence>MDGKIYSWSVKRGNVIIDQYEHHIVIELHEENNTSCFLTYSDADEIAGILTEVSRKIWEDPSFIKKPYTEKLYKRDEDDFFWESGDAQLHLKYNDTENAVEIMIFGRRKIYLEVNHVVEIVQILDHLNSKN</sequence>
<reference evidence="2" key="1">
    <citation type="submission" date="2023-07" db="EMBL/GenBank/DDBJ databases">
        <title>Chryseobacterium sp. strain PBS4-4 Genome sequencing and assembly.</title>
        <authorList>
            <person name="Jung Y."/>
        </authorList>
    </citation>
    <scope>NUCLEOTIDE SEQUENCE [LARGE SCALE GENOMIC DNA]</scope>
    <source>
        <strain evidence="2">PBS4-4</strain>
    </source>
</reference>
<organism evidence="1 2">
    <name type="scientific">Chryseobacterium edaphi</name>
    <dbReference type="NCBI Taxonomy" id="2976532"/>
    <lineage>
        <taxon>Bacteria</taxon>
        <taxon>Pseudomonadati</taxon>
        <taxon>Bacteroidota</taxon>
        <taxon>Flavobacteriia</taxon>
        <taxon>Flavobacteriales</taxon>
        <taxon>Weeksellaceae</taxon>
        <taxon>Chryseobacterium group</taxon>
        <taxon>Chryseobacterium</taxon>
    </lineage>
</organism>
<proteinExistence type="predicted"/>
<dbReference type="EMBL" id="JAOTEM010000007">
    <property type="protein sequence ID" value="MCU7619179.1"/>
    <property type="molecule type" value="Genomic_DNA"/>
</dbReference>
<dbReference type="RefSeq" id="WP_263004738.1">
    <property type="nucleotide sequence ID" value="NZ_JAOTEM010000007.1"/>
</dbReference>
<dbReference type="Proteomes" id="UP001208649">
    <property type="component" value="Unassembled WGS sequence"/>
</dbReference>
<protein>
    <recommendedName>
        <fullName evidence="3">DUF3805 domain-containing protein</fullName>
    </recommendedName>
</protein>
<evidence type="ECO:0000313" key="1">
    <source>
        <dbReference type="EMBL" id="MCU7619179.1"/>
    </source>
</evidence>
<evidence type="ECO:0008006" key="3">
    <source>
        <dbReference type="Google" id="ProtNLM"/>
    </source>
</evidence>